<comment type="caution">
    <text evidence="6">The sequence shown here is derived from an EMBL/GenBank/DDBJ whole genome shotgun (WGS) entry which is preliminary data.</text>
</comment>
<dbReference type="InterPro" id="IPR004384">
    <property type="entry name" value="RNA_MeTrfase_TrmJ/LasT"/>
</dbReference>
<dbReference type="InterPro" id="IPR001537">
    <property type="entry name" value="SpoU_MeTrfase"/>
</dbReference>
<dbReference type="PIRSF" id="PIRSF004808">
    <property type="entry name" value="LasT"/>
    <property type="match status" value="1"/>
</dbReference>
<dbReference type="Pfam" id="PF00588">
    <property type="entry name" value="SpoU_methylase"/>
    <property type="match status" value="1"/>
</dbReference>
<evidence type="ECO:0000259" key="5">
    <source>
        <dbReference type="Pfam" id="PF00588"/>
    </source>
</evidence>
<dbReference type="RefSeq" id="WP_386372786.1">
    <property type="nucleotide sequence ID" value="NZ_JBHUMP010000004.1"/>
</dbReference>
<evidence type="ECO:0000256" key="2">
    <source>
        <dbReference type="ARBA" id="ARBA00022603"/>
    </source>
</evidence>
<dbReference type="EMBL" id="JBHUMP010000004">
    <property type="protein sequence ID" value="MFD2739293.1"/>
    <property type="molecule type" value="Genomic_DNA"/>
</dbReference>
<name>A0ABW5U051_9RHOB</name>
<proteinExistence type="inferred from homology"/>
<sequence>MTDRQSTPAIPAFVLVRPQMGENIGAAARAMWNFGLDHMRIVAPRDGWPNPSAVALASGAGRLLDEALLCADLPEALADCTFTFATTARSRDLTKPVYSPEAAMQLAAQKIAAGERIAVLFGPERAGLENADVAQANALISVPVNPQFASLNLAQCVLLTGYEWMRASSDVAPRSDEMAGTDWAQHREVEALARHYEDRLDEAGFFFPEHKVTSMKTNLRNMWSRLPLTRADAQMLHGMMRQMVRWKERD</sequence>
<keyword evidence="7" id="KW-1185">Reference proteome</keyword>
<dbReference type="Gene3D" id="3.40.1280.10">
    <property type="match status" value="1"/>
</dbReference>
<evidence type="ECO:0000313" key="7">
    <source>
        <dbReference type="Proteomes" id="UP001597474"/>
    </source>
</evidence>
<dbReference type="CDD" id="cd18093">
    <property type="entry name" value="SpoU-like_TrmJ"/>
    <property type="match status" value="1"/>
</dbReference>
<gene>
    <name evidence="6" type="ORF">ACFSUD_06930</name>
</gene>
<dbReference type="GO" id="GO:0032259">
    <property type="term" value="P:methylation"/>
    <property type="evidence" value="ECO:0007669"/>
    <property type="project" value="UniProtKB-KW"/>
</dbReference>
<dbReference type="InterPro" id="IPR029026">
    <property type="entry name" value="tRNA_m1G_MTases_N"/>
</dbReference>
<dbReference type="Proteomes" id="UP001597474">
    <property type="component" value="Unassembled WGS sequence"/>
</dbReference>
<feature type="domain" description="tRNA/rRNA methyltransferase SpoU type" evidence="5">
    <location>
        <begin position="13"/>
        <end position="160"/>
    </location>
</feature>
<dbReference type="PANTHER" id="PTHR42786">
    <property type="entry name" value="TRNA/RRNA METHYLTRANSFERASE"/>
    <property type="match status" value="1"/>
</dbReference>
<protein>
    <submittedName>
        <fullName evidence="6">RNA methyltransferase</fullName>
    </submittedName>
</protein>
<evidence type="ECO:0000256" key="1">
    <source>
        <dbReference type="ARBA" id="ARBA00007228"/>
    </source>
</evidence>
<evidence type="ECO:0000256" key="4">
    <source>
        <dbReference type="ARBA" id="ARBA00022691"/>
    </source>
</evidence>
<reference evidence="7" key="1">
    <citation type="journal article" date="2019" name="Int. J. Syst. Evol. Microbiol.">
        <title>The Global Catalogue of Microorganisms (GCM) 10K type strain sequencing project: providing services to taxonomists for standard genome sequencing and annotation.</title>
        <authorList>
            <consortium name="The Broad Institute Genomics Platform"/>
            <consortium name="The Broad Institute Genome Sequencing Center for Infectious Disease"/>
            <person name="Wu L."/>
            <person name="Ma J."/>
        </authorList>
    </citation>
    <scope>NUCLEOTIDE SEQUENCE [LARGE SCALE GENOMIC DNA]</scope>
    <source>
        <strain evidence="7">TISTR 2562</strain>
    </source>
</reference>
<comment type="similarity">
    <text evidence="1">Belongs to the class IV-like SAM-binding methyltransferase superfamily. RNA methyltransferase TrmH family.</text>
</comment>
<dbReference type="GO" id="GO:0008168">
    <property type="term" value="F:methyltransferase activity"/>
    <property type="evidence" value="ECO:0007669"/>
    <property type="project" value="UniProtKB-KW"/>
</dbReference>
<dbReference type="Gene3D" id="1.10.8.590">
    <property type="match status" value="1"/>
</dbReference>
<accession>A0ABW5U051</accession>
<evidence type="ECO:0000256" key="3">
    <source>
        <dbReference type="ARBA" id="ARBA00022679"/>
    </source>
</evidence>
<dbReference type="SUPFAM" id="SSF75217">
    <property type="entry name" value="alpha/beta knot"/>
    <property type="match status" value="1"/>
</dbReference>
<dbReference type="PANTHER" id="PTHR42786:SF7">
    <property type="entry name" value="TRNA_RRNA METHYLTRANSFERASE SPOU TYPE DOMAIN-CONTAINING PROTEIN"/>
    <property type="match status" value="1"/>
</dbReference>
<evidence type="ECO:0000313" key="6">
    <source>
        <dbReference type="EMBL" id="MFD2739293.1"/>
    </source>
</evidence>
<keyword evidence="4" id="KW-0949">S-adenosyl-L-methionine</keyword>
<organism evidence="6 7">
    <name type="scientific">Sulfitobacter aestuarii</name>
    <dbReference type="NCBI Taxonomy" id="2161676"/>
    <lineage>
        <taxon>Bacteria</taxon>
        <taxon>Pseudomonadati</taxon>
        <taxon>Pseudomonadota</taxon>
        <taxon>Alphaproteobacteria</taxon>
        <taxon>Rhodobacterales</taxon>
        <taxon>Roseobacteraceae</taxon>
        <taxon>Sulfitobacter</taxon>
    </lineage>
</organism>
<keyword evidence="3" id="KW-0808">Transferase</keyword>
<keyword evidence="2 6" id="KW-0489">Methyltransferase</keyword>
<dbReference type="InterPro" id="IPR029028">
    <property type="entry name" value="Alpha/beta_knot_MTases"/>
</dbReference>